<dbReference type="OrthoDB" id="665057at2759"/>
<dbReference type="InterPro" id="IPR036537">
    <property type="entry name" value="Adaptor_Cbl_N_dom_sf"/>
</dbReference>
<name>A0A835KLY4_9POAL</name>
<dbReference type="AlphaFoldDB" id="A0A835KLY4"/>
<proteinExistence type="predicted"/>
<accession>A0A835KLY4</accession>
<dbReference type="InterPro" id="IPR045766">
    <property type="entry name" value="MCAfunc"/>
</dbReference>
<dbReference type="Pfam" id="PF19584">
    <property type="entry name" value="MCAfunc"/>
    <property type="match status" value="1"/>
</dbReference>
<protein>
    <recommendedName>
        <fullName evidence="1">MCAfunc domain-containing protein</fullName>
    </recommendedName>
</protein>
<evidence type="ECO:0000313" key="3">
    <source>
        <dbReference type="Proteomes" id="UP000636709"/>
    </source>
</evidence>
<comment type="caution">
    <text evidence="2">The sequence shown here is derived from an EMBL/GenBank/DDBJ whole genome shotgun (WGS) entry which is preliminary data.</text>
</comment>
<dbReference type="InterPro" id="IPR059179">
    <property type="entry name" value="MLKL-like_MCAfunc"/>
</dbReference>
<organism evidence="2 3">
    <name type="scientific">Digitaria exilis</name>
    <dbReference type="NCBI Taxonomy" id="1010633"/>
    <lineage>
        <taxon>Eukaryota</taxon>
        <taxon>Viridiplantae</taxon>
        <taxon>Streptophyta</taxon>
        <taxon>Embryophyta</taxon>
        <taxon>Tracheophyta</taxon>
        <taxon>Spermatophyta</taxon>
        <taxon>Magnoliopsida</taxon>
        <taxon>Liliopsida</taxon>
        <taxon>Poales</taxon>
        <taxon>Poaceae</taxon>
        <taxon>PACMAD clade</taxon>
        <taxon>Panicoideae</taxon>
        <taxon>Panicodae</taxon>
        <taxon>Paniceae</taxon>
        <taxon>Anthephorinae</taxon>
        <taxon>Digitaria</taxon>
    </lineage>
</organism>
<dbReference type="EMBL" id="JACEFO010001352">
    <property type="protein sequence ID" value="KAF8738584.1"/>
    <property type="molecule type" value="Genomic_DNA"/>
</dbReference>
<dbReference type="PANTHER" id="PTHR35832:SF9">
    <property type="entry name" value="OS12G0276800 PROTEIN"/>
    <property type="match status" value="1"/>
</dbReference>
<dbReference type="Proteomes" id="UP000636709">
    <property type="component" value="Unassembled WGS sequence"/>
</dbReference>
<evidence type="ECO:0000259" key="1">
    <source>
        <dbReference type="Pfam" id="PF19584"/>
    </source>
</evidence>
<dbReference type="Gene3D" id="1.20.930.20">
    <property type="entry name" value="Adaptor protein Cbl, N-terminal domain"/>
    <property type="match status" value="1"/>
</dbReference>
<dbReference type="GO" id="GO:0007166">
    <property type="term" value="P:cell surface receptor signaling pathway"/>
    <property type="evidence" value="ECO:0007669"/>
    <property type="project" value="InterPro"/>
</dbReference>
<reference evidence="2" key="1">
    <citation type="submission" date="2020-07" db="EMBL/GenBank/DDBJ databases">
        <title>Genome sequence and genetic diversity analysis of an under-domesticated orphan crop, white fonio (Digitaria exilis).</title>
        <authorList>
            <person name="Bennetzen J.L."/>
            <person name="Chen S."/>
            <person name="Ma X."/>
            <person name="Wang X."/>
            <person name="Yssel A.E.J."/>
            <person name="Chaluvadi S.R."/>
            <person name="Johnson M."/>
            <person name="Gangashetty P."/>
            <person name="Hamidou F."/>
            <person name="Sanogo M.D."/>
            <person name="Zwaenepoel A."/>
            <person name="Wallace J."/>
            <person name="Van De Peer Y."/>
            <person name="Van Deynze A."/>
        </authorList>
    </citation>
    <scope>NUCLEOTIDE SEQUENCE</scope>
    <source>
        <tissue evidence="2">Leaves</tissue>
    </source>
</reference>
<keyword evidence="3" id="KW-1185">Reference proteome</keyword>
<feature type="domain" description="MCAfunc" evidence="1">
    <location>
        <begin position="18"/>
        <end position="119"/>
    </location>
</feature>
<sequence length="307" mass="34170">MADPLGSLEKIVKLALRIKEAVDTVRRNKEECQQIRRRAMRISSLLSRLPETGMTADPAMCGALEDLEDSLRRAHKLIEACQDGTTPVCLYCTAGRQARRLRQVQDDISQKVMLVIFATNIQTTIILTNIRVGDAVPPPPPMERKPVHCVHPVILLPRVLSSERLATAITRLLSICTLRYLPPYHRGRRAGGAVAGTLRYLPPNRRCRIEACQDGTTPVCLYCTAGRQASRLRRVQDGISQKVMLVIFATNIQTTIILTNICVGNATSAPPRAIPTRNPAHAVQAVAIRSPRRSNFRSWLNPHQLEE</sequence>
<evidence type="ECO:0000313" key="2">
    <source>
        <dbReference type="EMBL" id="KAF8738584.1"/>
    </source>
</evidence>
<dbReference type="PANTHER" id="PTHR35832">
    <property type="entry name" value="OS12G0248400 PROTEIN-RELATED"/>
    <property type="match status" value="1"/>
</dbReference>
<dbReference type="CDD" id="cd21037">
    <property type="entry name" value="MLKL_NTD"/>
    <property type="match status" value="1"/>
</dbReference>
<gene>
    <name evidence="2" type="ORF">HU200_013957</name>
</gene>